<gene>
    <name evidence="3" type="ORF">MNKW57_21480</name>
</gene>
<dbReference type="InterPro" id="IPR023346">
    <property type="entry name" value="Lysozyme-like_dom_sf"/>
</dbReference>
<comment type="caution">
    <text evidence="3">The sequence shown here is derived from an EMBL/GenBank/DDBJ whole genome shotgun (WGS) entry which is preliminary data.</text>
</comment>
<proteinExistence type="predicted"/>
<organism evidence="3 4">
    <name type="scientific">Biformimicrobium ophioploci</name>
    <dbReference type="NCBI Taxonomy" id="3036711"/>
    <lineage>
        <taxon>Bacteria</taxon>
        <taxon>Pseudomonadati</taxon>
        <taxon>Pseudomonadota</taxon>
        <taxon>Gammaproteobacteria</taxon>
        <taxon>Cellvibrionales</taxon>
        <taxon>Microbulbiferaceae</taxon>
        <taxon>Biformimicrobium</taxon>
    </lineage>
</organism>
<dbReference type="RefSeq" id="WP_285764444.1">
    <property type="nucleotide sequence ID" value="NZ_BSYJ01000004.1"/>
</dbReference>
<feature type="signal peptide" evidence="1">
    <location>
        <begin position="1"/>
        <end position="24"/>
    </location>
</feature>
<dbReference type="PROSITE" id="PS51257">
    <property type="entry name" value="PROKAR_LIPOPROTEIN"/>
    <property type="match status" value="1"/>
</dbReference>
<sequence>MTARVTTACTLLAAGALLGGCATAPPANLENVCEIFSEKKGWYADAYQASKRWNASIPVMMAFVHQESRFVHDARPPRRKILGFIPGPRPSNAYGYSQALTGTWRTYERNSGNNGADRDDFADALDFIGWYNQSSVRRNNIDRNDSYHLYLAYHEGHGGFERRTYRNKPWLQDVARGVSQRAKRYDAQLQGCAHKFPKRRKFLGLF</sequence>
<feature type="domain" description="Transglycosylase SLT" evidence="2">
    <location>
        <begin position="11"/>
        <end position="192"/>
    </location>
</feature>
<dbReference type="CDD" id="cd00442">
    <property type="entry name" value="Lyz-like"/>
    <property type="match status" value="1"/>
</dbReference>
<dbReference type="Proteomes" id="UP001224392">
    <property type="component" value="Unassembled WGS sequence"/>
</dbReference>
<evidence type="ECO:0000313" key="4">
    <source>
        <dbReference type="Proteomes" id="UP001224392"/>
    </source>
</evidence>
<keyword evidence="1" id="KW-0732">Signal</keyword>
<dbReference type="Pfam" id="PF19489">
    <property type="entry name" value="SLT_4"/>
    <property type="match status" value="1"/>
</dbReference>
<dbReference type="EMBL" id="BSYJ01000004">
    <property type="protein sequence ID" value="GMG87827.1"/>
    <property type="molecule type" value="Genomic_DNA"/>
</dbReference>
<evidence type="ECO:0000313" key="3">
    <source>
        <dbReference type="EMBL" id="GMG87827.1"/>
    </source>
</evidence>
<protein>
    <submittedName>
        <fullName evidence="3">Membrane protein</fullName>
    </submittedName>
</protein>
<dbReference type="Gene3D" id="1.10.530.10">
    <property type="match status" value="1"/>
</dbReference>
<accession>A0ABQ6M0H1</accession>
<reference evidence="3 4" key="1">
    <citation type="submission" date="2023-04" db="EMBL/GenBank/DDBJ databases">
        <title>Marinobulbifer ophiurae gen. nov., sp. Nov., isolate from tissue of brittle star Ophioplocus japonicus.</title>
        <authorList>
            <person name="Kawano K."/>
            <person name="Sawayama S."/>
            <person name="Nakagawa S."/>
        </authorList>
    </citation>
    <scope>NUCLEOTIDE SEQUENCE [LARGE SCALE GENOMIC DNA]</scope>
    <source>
        <strain evidence="3 4">NKW57</strain>
    </source>
</reference>
<dbReference type="SUPFAM" id="SSF53955">
    <property type="entry name" value="Lysozyme-like"/>
    <property type="match status" value="1"/>
</dbReference>
<dbReference type="InterPro" id="IPR045795">
    <property type="entry name" value="SLT_4"/>
</dbReference>
<evidence type="ECO:0000259" key="2">
    <source>
        <dbReference type="Pfam" id="PF19489"/>
    </source>
</evidence>
<feature type="chain" id="PRO_5045947849" evidence="1">
    <location>
        <begin position="25"/>
        <end position="206"/>
    </location>
</feature>
<name>A0ABQ6M0H1_9GAMM</name>
<evidence type="ECO:0000256" key="1">
    <source>
        <dbReference type="SAM" id="SignalP"/>
    </source>
</evidence>
<keyword evidence="4" id="KW-1185">Reference proteome</keyword>